<accession>A0A9W7D3I5</accession>
<organism evidence="1 2">
    <name type="scientific">Phytophthora fragariaefolia</name>
    <dbReference type="NCBI Taxonomy" id="1490495"/>
    <lineage>
        <taxon>Eukaryota</taxon>
        <taxon>Sar</taxon>
        <taxon>Stramenopiles</taxon>
        <taxon>Oomycota</taxon>
        <taxon>Peronosporomycetes</taxon>
        <taxon>Peronosporales</taxon>
        <taxon>Peronosporaceae</taxon>
        <taxon>Phytophthora</taxon>
    </lineage>
</organism>
<dbReference type="EMBL" id="BSXT01003732">
    <property type="protein sequence ID" value="GMF55472.1"/>
    <property type="molecule type" value="Genomic_DNA"/>
</dbReference>
<comment type="caution">
    <text evidence="1">The sequence shown here is derived from an EMBL/GenBank/DDBJ whole genome shotgun (WGS) entry which is preliminary data.</text>
</comment>
<reference evidence="1" key="1">
    <citation type="submission" date="2023-04" db="EMBL/GenBank/DDBJ databases">
        <title>Phytophthora fragariaefolia NBRC 109709.</title>
        <authorList>
            <person name="Ichikawa N."/>
            <person name="Sato H."/>
            <person name="Tonouchi N."/>
        </authorList>
    </citation>
    <scope>NUCLEOTIDE SEQUENCE</scope>
    <source>
        <strain evidence="1">NBRC 109709</strain>
    </source>
</reference>
<protein>
    <submittedName>
        <fullName evidence="1">Unnamed protein product</fullName>
    </submittedName>
</protein>
<evidence type="ECO:0000313" key="2">
    <source>
        <dbReference type="Proteomes" id="UP001165121"/>
    </source>
</evidence>
<proteinExistence type="predicted"/>
<gene>
    <name evidence="1" type="ORF">Pfra01_002337200</name>
</gene>
<keyword evidence="2" id="KW-1185">Reference proteome</keyword>
<name>A0A9W7D3I5_9STRA</name>
<dbReference type="AlphaFoldDB" id="A0A9W7D3I5"/>
<evidence type="ECO:0000313" key="1">
    <source>
        <dbReference type="EMBL" id="GMF55472.1"/>
    </source>
</evidence>
<sequence>MHGATAQSFGTSKPQINPSQLALIDWPPINYCEGIETKGDEVTFEASNIELKTPHQHRRLKTLEPIGIMVWCLRNGRDIVFGRLDHGDPEIPQQSESAST</sequence>
<dbReference type="Proteomes" id="UP001165121">
    <property type="component" value="Unassembled WGS sequence"/>
</dbReference>